<dbReference type="Proteomes" id="UP001234989">
    <property type="component" value="Chromosome 4"/>
</dbReference>
<sequence>MYDEAEDLIDKFLVHVKLQRDNNKVGRLFNVSHITTVRALAAETKGICDKVKKLGENHQHHNT</sequence>
<dbReference type="EMBL" id="CP133615">
    <property type="protein sequence ID" value="WMV22802.1"/>
    <property type="molecule type" value="Genomic_DNA"/>
</dbReference>
<reference evidence="1" key="1">
    <citation type="submission" date="2023-08" db="EMBL/GenBank/DDBJ databases">
        <title>A de novo genome assembly of Solanum verrucosum Schlechtendal, a Mexican diploid species geographically isolated from the other diploid A-genome species in potato relatives.</title>
        <authorList>
            <person name="Hosaka K."/>
        </authorList>
    </citation>
    <scope>NUCLEOTIDE SEQUENCE</scope>
    <source>
        <tissue evidence="1">Young leaves</tissue>
    </source>
</reference>
<evidence type="ECO:0000313" key="2">
    <source>
        <dbReference type="Proteomes" id="UP001234989"/>
    </source>
</evidence>
<accession>A0AAF0QHA2</accession>
<name>A0AAF0QHA2_SOLVR</name>
<gene>
    <name evidence="1" type="ORF">MTR67_016187</name>
</gene>
<organism evidence="1 2">
    <name type="scientific">Solanum verrucosum</name>
    <dbReference type="NCBI Taxonomy" id="315347"/>
    <lineage>
        <taxon>Eukaryota</taxon>
        <taxon>Viridiplantae</taxon>
        <taxon>Streptophyta</taxon>
        <taxon>Embryophyta</taxon>
        <taxon>Tracheophyta</taxon>
        <taxon>Spermatophyta</taxon>
        <taxon>Magnoliopsida</taxon>
        <taxon>eudicotyledons</taxon>
        <taxon>Gunneridae</taxon>
        <taxon>Pentapetalae</taxon>
        <taxon>asterids</taxon>
        <taxon>lamiids</taxon>
        <taxon>Solanales</taxon>
        <taxon>Solanaceae</taxon>
        <taxon>Solanoideae</taxon>
        <taxon>Solaneae</taxon>
        <taxon>Solanum</taxon>
    </lineage>
</organism>
<proteinExistence type="predicted"/>
<protein>
    <submittedName>
        <fullName evidence="1">Uncharacterized protein</fullName>
    </submittedName>
</protein>
<evidence type="ECO:0000313" key="1">
    <source>
        <dbReference type="EMBL" id="WMV22802.1"/>
    </source>
</evidence>
<keyword evidence="2" id="KW-1185">Reference proteome</keyword>
<dbReference type="AlphaFoldDB" id="A0AAF0QHA2"/>